<dbReference type="GO" id="GO:0003677">
    <property type="term" value="F:DNA binding"/>
    <property type="evidence" value="ECO:0007669"/>
    <property type="project" value="InterPro"/>
</dbReference>
<dbReference type="AlphaFoldDB" id="A0A1I4T711"/>
<dbReference type="RefSeq" id="WP_177193551.1">
    <property type="nucleotide sequence ID" value="NZ_FOUU01000003.1"/>
</dbReference>
<dbReference type="Pfam" id="PF00239">
    <property type="entry name" value="Resolvase"/>
    <property type="match status" value="1"/>
</dbReference>
<sequence length="107" mass="12823">MDDKITAVYLMVWKSELKPEDGNSFERPLAEQKAYLQKCMKERWKISPDENVQFYTNRRELFWDIERHRVKRLVVYSLDRLAATREELEGILFELDAEGIELLIANE</sequence>
<feature type="domain" description="Resolvase/invertase-type recombinase catalytic" evidence="1">
    <location>
        <begin position="29"/>
        <end position="107"/>
    </location>
</feature>
<dbReference type="Gene3D" id="3.40.50.1390">
    <property type="entry name" value="Resolvase, N-terminal catalytic domain"/>
    <property type="match status" value="1"/>
</dbReference>
<reference evidence="2 3" key="1">
    <citation type="submission" date="2016-10" db="EMBL/GenBank/DDBJ databases">
        <authorList>
            <person name="de Groot N.N."/>
        </authorList>
    </citation>
    <scope>NUCLEOTIDE SEQUENCE [LARGE SCALE GENOMIC DNA]</scope>
    <source>
        <strain evidence="2 3">DSM 9990</strain>
    </source>
</reference>
<proteinExistence type="predicted"/>
<dbReference type="EMBL" id="FOUU01000003">
    <property type="protein sequence ID" value="SFM72568.1"/>
    <property type="molecule type" value="Genomic_DNA"/>
</dbReference>
<evidence type="ECO:0000259" key="1">
    <source>
        <dbReference type="Pfam" id="PF00239"/>
    </source>
</evidence>
<keyword evidence="3" id="KW-1185">Reference proteome</keyword>
<organism evidence="2 3">
    <name type="scientific">Thermodesulforhabdus norvegica</name>
    <dbReference type="NCBI Taxonomy" id="39841"/>
    <lineage>
        <taxon>Bacteria</taxon>
        <taxon>Pseudomonadati</taxon>
        <taxon>Thermodesulfobacteriota</taxon>
        <taxon>Syntrophobacteria</taxon>
        <taxon>Syntrophobacterales</taxon>
        <taxon>Thermodesulforhabdaceae</taxon>
        <taxon>Thermodesulforhabdus</taxon>
    </lineage>
</organism>
<dbReference type="STRING" id="39841.SAMN05660836_01268"/>
<evidence type="ECO:0000313" key="3">
    <source>
        <dbReference type="Proteomes" id="UP000199611"/>
    </source>
</evidence>
<evidence type="ECO:0000313" key="2">
    <source>
        <dbReference type="EMBL" id="SFM72568.1"/>
    </source>
</evidence>
<dbReference type="InterPro" id="IPR006119">
    <property type="entry name" value="Resolv_N"/>
</dbReference>
<accession>A0A1I4T711</accession>
<dbReference type="Proteomes" id="UP000199611">
    <property type="component" value="Unassembled WGS sequence"/>
</dbReference>
<dbReference type="InterPro" id="IPR036162">
    <property type="entry name" value="Resolvase-like_N_sf"/>
</dbReference>
<protein>
    <submittedName>
        <fullName evidence="2">Resolvase, N terminal domain</fullName>
    </submittedName>
</protein>
<gene>
    <name evidence="2" type="ORF">SAMN05660836_01268</name>
</gene>
<name>A0A1I4T711_9BACT</name>
<dbReference type="GO" id="GO:0000150">
    <property type="term" value="F:DNA strand exchange activity"/>
    <property type="evidence" value="ECO:0007669"/>
    <property type="project" value="InterPro"/>
</dbReference>